<evidence type="ECO:0000256" key="5">
    <source>
        <dbReference type="ARBA" id="ARBA00022801"/>
    </source>
</evidence>
<dbReference type="InterPro" id="IPR023346">
    <property type="entry name" value="Lysozyme-like_dom_sf"/>
</dbReference>
<dbReference type="SUPFAM" id="SSF53955">
    <property type="entry name" value="Lysozyme-like"/>
    <property type="match status" value="1"/>
</dbReference>
<dbReference type="Pfam" id="PF00905">
    <property type="entry name" value="Transpeptidase"/>
    <property type="match status" value="1"/>
</dbReference>
<feature type="domain" description="Penicillin-binding protein transpeptidase" evidence="9">
    <location>
        <begin position="316"/>
        <end position="524"/>
    </location>
</feature>
<dbReference type="Gene3D" id="3.40.710.10">
    <property type="entry name" value="DD-peptidase/beta-lactamase superfamily"/>
    <property type="match status" value="1"/>
</dbReference>
<comment type="catalytic activity">
    <reaction evidence="7">
        <text>Preferential cleavage: (Ac)2-L-Lys-D-Ala-|-D-Ala. Also transpeptidation of peptidyl-alanyl moieties that are N-acyl substituents of D-alanine.</text>
        <dbReference type="EC" id="3.4.16.4"/>
    </reaction>
</comment>
<dbReference type="GO" id="GO:0008658">
    <property type="term" value="F:penicillin binding"/>
    <property type="evidence" value="ECO:0007669"/>
    <property type="project" value="InterPro"/>
</dbReference>
<sequence length="592" mass="64299">MRRVAYWLAGIGIAIPVSAFGVAYLMLDVRSPQDVLADLDKTVVLQYSDGTDLLKVVPSDGDRLYVRYQEIPQKLRDAIIAVEDPTFWDNQGFDPMGIARAAVTGVGGGSGITQQYIKKSTGDDDATAGRKFTELVLATKITQEQSKEQIFESYINIISFGRSTSGPAAAMNAYFGRKLDDSITWSEAAFLAGMIQSPSVHDPFASSHEHAAKRWQYVADKLTSRGYVPKDQVSALAYPKDSILPPSETRAGRVTYPDYHVKQQVLTELEQLGFPLDRLRRGSMKVETTLDRQAQANAAKAVDGGLKDMPEHYRAALVAVDPATGAVRAYQGGKWSAHDYAGTPYAAGPAFYPFIATAALQHGGTLDQPYEAPFKMEFGGETFKNQNDCADEKKCSAREAIKLPADTPFVDMTRRFGVDAVSKAARDAGIPDEVDGQATLREPDGVKIGAGIAVGRYGLRPRDVAGAYATFAGDGQKVETHFVAKIRDENGQVVWQRDVKRAPGVDPRVAKTITGALQEKAADGRPIPVMRGAFRFNDTGDAANAWNAGYTTQLATAVWVGADEERRMRDANDEHLSGQNVPAAIWNAFMGT</sequence>
<evidence type="ECO:0000259" key="9">
    <source>
        <dbReference type="Pfam" id="PF00905"/>
    </source>
</evidence>
<keyword evidence="4" id="KW-0808">Transferase</keyword>
<evidence type="ECO:0000256" key="6">
    <source>
        <dbReference type="ARBA" id="ARBA00023268"/>
    </source>
</evidence>
<dbReference type="EMBL" id="FNON01000010">
    <property type="protein sequence ID" value="SDZ17312.1"/>
    <property type="molecule type" value="Genomic_DNA"/>
</dbReference>
<dbReference type="InterPro" id="IPR036950">
    <property type="entry name" value="PBP_transglycosylase"/>
</dbReference>
<evidence type="ECO:0000256" key="2">
    <source>
        <dbReference type="ARBA" id="ARBA00022670"/>
    </source>
</evidence>
<dbReference type="InterPro" id="IPR050396">
    <property type="entry name" value="Glycosyltr_51/Transpeptidase"/>
</dbReference>
<dbReference type="GO" id="GO:0009002">
    <property type="term" value="F:serine-type D-Ala-D-Ala carboxypeptidase activity"/>
    <property type="evidence" value="ECO:0007669"/>
    <property type="project" value="UniProtKB-EC"/>
</dbReference>
<dbReference type="PANTHER" id="PTHR32282">
    <property type="entry name" value="BINDING PROTEIN TRANSPEPTIDASE, PUTATIVE-RELATED"/>
    <property type="match status" value="1"/>
</dbReference>
<evidence type="ECO:0000313" key="12">
    <source>
        <dbReference type="Proteomes" id="UP000199515"/>
    </source>
</evidence>
<keyword evidence="3" id="KW-0328">Glycosyltransferase</keyword>
<keyword evidence="2" id="KW-0645">Protease</keyword>
<keyword evidence="6" id="KW-0511">Multifunctional enzyme</keyword>
<evidence type="ECO:0000256" key="7">
    <source>
        <dbReference type="ARBA" id="ARBA00034000"/>
    </source>
</evidence>
<dbReference type="SUPFAM" id="SSF56601">
    <property type="entry name" value="beta-lactamase/transpeptidase-like"/>
    <property type="match status" value="1"/>
</dbReference>
<evidence type="ECO:0000256" key="4">
    <source>
        <dbReference type="ARBA" id="ARBA00022679"/>
    </source>
</evidence>
<gene>
    <name evidence="11" type="ORF">SAMN05421504_110107</name>
</gene>
<dbReference type="GO" id="GO:0030288">
    <property type="term" value="C:outer membrane-bounded periplasmic space"/>
    <property type="evidence" value="ECO:0007669"/>
    <property type="project" value="TreeGrafter"/>
</dbReference>
<accession>A0A1H3QUP1</accession>
<evidence type="ECO:0000256" key="1">
    <source>
        <dbReference type="ARBA" id="ARBA00022645"/>
    </source>
</evidence>
<dbReference type="InterPro" id="IPR012338">
    <property type="entry name" value="Beta-lactam/transpept-like"/>
</dbReference>
<reference evidence="11 12" key="1">
    <citation type="submission" date="2016-10" db="EMBL/GenBank/DDBJ databases">
        <authorList>
            <person name="de Groot N.N."/>
        </authorList>
    </citation>
    <scope>NUCLEOTIDE SEQUENCE [LARGE SCALE GENOMIC DNA]</scope>
    <source>
        <strain evidence="11 12">CPCC 202699</strain>
    </source>
</reference>
<evidence type="ECO:0000256" key="8">
    <source>
        <dbReference type="ARBA" id="ARBA00049902"/>
    </source>
</evidence>
<evidence type="ECO:0000256" key="3">
    <source>
        <dbReference type="ARBA" id="ARBA00022676"/>
    </source>
</evidence>
<keyword evidence="12" id="KW-1185">Reference proteome</keyword>
<dbReference type="GO" id="GO:0006508">
    <property type="term" value="P:proteolysis"/>
    <property type="evidence" value="ECO:0007669"/>
    <property type="project" value="UniProtKB-KW"/>
</dbReference>
<dbReference type="InterPro" id="IPR001460">
    <property type="entry name" value="PCN-bd_Tpept"/>
</dbReference>
<evidence type="ECO:0000313" key="11">
    <source>
        <dbReference type="EMBL" id="SDZ17312.1"/>
    </source>
</evidence>
<feature type="domain" description="Glycosyl transferase family 51" evidence="10">
    <location>
        <begin position="58"/>
        <end position="222"/>
    </location>
</feature>
<dbReference type="GO" id="GO:0008955">
    <property type="term" value="F:peptidoglycan glycosyltransferase activity"/>
    <property type="evidence" value="ECO:0007669"/>
    <property type="project" value="UniProtKB-EC"/>
</dbReference>
<name>A0A1H3QUP1_9PSEU</name>
<dbReference type="Gene3D" id="1.10.3810.10">
    <property type="entry name" value="Biosynthetic peptidoglycan transglycosylase-like"/>
    <property type="match status" value="1"/>
</dbReference>
<dbReference type="STRING" id="589385.SAMN05421504_110107"/>
<dbReference type="Pfam" id="PF00912">
    <property type="entry name" value="Transgly"/>
    <property type="match status" value="1"/>
</dbReference>
<dbReference type="GO" id="GO:0009252">
    <property type="term" value="P:peptidoglycan biosynthetic process"/>
    <property type="evidence" value="ECO:0007669"/>
    <property type="project" value="TreeGrafter"/>
</dbReference>
<proteinExistence type="predicted"/>
<dbReference type="PANTHER" id="PTHR32282:SF34">
    <property type="entry name" value="PENICILLIN-BINDING PROTEIN 1A"/>
    <property type="match status" value="1"/>
</dbReference>
<comment type="catalytic activity">
    <reaction evidence="8">
        <text>[GlcNAc-(1-&gt;4)-Mur2Ac(oyl-L-Ala-gamma-D-Glu-L-Lys-D-Ala-D-Ala)](n)-di-trans,octa-cis-undecaprenyl diphosphate + beta-D-GlcNAc-(1-&gt;4)-Mur2Ac(oyl-L-Ala-gamma-D-Glu-L-Lys-D-Ala-D-Ala)-di-trans,octa-cis-undecaprenyl diphosphate = [GlcNAc-(1-&gt;4)-Mur2Ac(oyl-L-Ala-gamma-D-Glu-L-Lys-D-Ala-D-Ala)](n+1)-di-trans,octa-cis-undecaprenyl diphosphate + di-trans,octa-cis-undecaprenyl diphosphate + H(+)</text>
        <dbReference type="Rhea" id="RHEA:23708"/>
        <dbReference type="Rhea" id="RHEA-COMP:9602"/>
        <dbReference type="Rhea" id="RHEA-COMP:9603"/>
        <dbReference type="ChEBI" id="CHEBI:15378"/>
        <dbReference type="ChEBI" id="CHEBI:58405"/>
        <dbReference type="ChEBI" id="CHEBI:60033"/>
        <dbReference type="ChEBI" id="CHEBI:78435"/>
        <dbReference type="EC" id="2.4.99.28"/>
    </reaction>
</comment>
<keyword evidence="1 11" id="KW-0121">Carboxypeptidase</keyword>
<dbReference type="InterPro" id="IPR001264">
    <property type="entry name" value="Glyco_trans_51"/>
</dbReference>
<dbReference type="AlphaFoldDB" id="A0A1H3QUP1"/>
<keyword evidence="5" id="KW-0378">Hydrolase</keyword>
<organism evidence="11 12">
    <name type="scientific">Amycolatopsis xylanica</name>
    <dbReference type="NCBI Taxonomy" id="589385"/>
    <lineage>
        <taxon>Bacteria</taxon>
        <taxon>Bacillati</taxon>
        <taxon>Actinomycetota</taxon>
        <taxon>Actinomycetes</taxon>
        <taxon>Pseudonocardiales</taxon>
        <taxon>Pseudonocardiaceae</taxon>
        <taxon>Amycolatopsis</taxon>
    </lineage>
</organism>
<evidence type="ECO:0000259" key="10">
    <source>
        <dbReference type="Pfam" id="PF00912"/>
    </source>
</evidence>
<dbReference type="Proteomes" id="UP000199515">
    <property type="component" value="Unassembled WGS sequence"/>
</dbReference>
<protein>
    <submittedName>
        <fullName evidence="11">Membrane carboxypeptidase (Penicillin-binding protein)</fullName>
    </submittedName>
</protein>